<dbReference type="Proteomes" id="UP000199651">
    <property type="component" value="Unassembled WGS sequence"/>
</dbReference>
<dbReference type="OrthoDB" id="3430276at2"/>
<proteinExistence type="predicted"/>
<protein>
    <recommendedName>
        <fullName evidence="1">DUF397 domain-containing protein</fullName>
    </recommendedName>
</protein>
<dbReference type="AlphaFoldDB" id="A0A1H0SAT0"/>
<dbReference type="EMBL" id="FNJB01000008">
    <property type="protein sequence ID" value="SDP38338.1"/>
    <property type="molecule type" value="Genomic_DNA"/>
</dbReference>
<dbReference type="Pfam" id="PF04149">
    <property type="entry name" value="DUF397"/>
    <property type="match status" value="1"/>
</dbReference>
<evidence type="ECO:0000313" key="3">
    <source>
        <dbReference type="Proteomes" id="UP000199651"/>
    </source>
</evidence>
<gene>
    <name evidence="2" type="ORF">SAMN05192558_108346</name>
</gene>
<dbReference type="InterPro" id="IPR007278">
    <property type="entry name" value="DUF397"/>
</dbReference>
<name>A0A1H0SAT0_9PSEU</name>
<dbReference type="STRING" id="504798.SAMN05421871_105357"/>
<keyword evidence="3" id="KW-1185">Reference proteome</keyword>
<organism evidence="2 3">
    <name type="scientific">Actinokineospora alba</name>
    <dbReference type="NCBI Taxonomy" id="504798"/>
    <lineage>
        <taxon>Bacteria</taxon>
        <taxon>Bacillati</taxon>
        <taxon>Actinomycetota</taxon>
        <taxon>Actinomycetes</taxon>
        <taxon>Pseudonocardiales</taxon>
        <taxon>Pseudonocardiaceae</taxon>
        <taxon>Actinokineospora</taxon>
    </lineage>
</organism>
<evidence type="ECO:0000259" key="1">
    <source>
        <dbReference type="Pfam" id="PF04149"/>
    </source>
</evidence>
<sequence>MHAEWRKSSFSSGDGAACVEVAYSTEVHLRDSKAPEAGTLHLPASSWASLLAEISAPPSAI</sequence>
<accession>A0A1H0SAT0</accession>
<feature type="domain" description="DUF397" evidence="1">
    <location>
        <begin position="3"/>
        <end position="54"/>
    </location>
</feature>
<evidence type="ECO:0000313" key="2">
    <source>
        <dbReference type="EMBL" id="SDP38338.1"/>
    </source>
</evidence>
<reference evidence="3" key="1">
    <citation type="submission" date="2016-10" db="EMBL/GenBank/DDBJ databases">
        <authorList>
            <person name="Varghese N."/>
            <person name="Submissions S."/>
        </authorList>
    </citation>
    <scope>NUCLEOTIDE SEQUENCE [LARGE SCALE GENOMIC DNA]</scope>
    <source>
        <strain evidence="3">IBRC-M 10655</strain>
    </source>
</reference>
<dbReference type="RefSeq" id="WP_091379208.1">
    <property type="nucleotide sequence ID" value="NZ_FNDV01000005.1"/>
</dbReference>